<sequence>MGEKPRVDEEFPEKDRLIEAVLRVLRLDRRFGKIEEKNVRKILRKLDKSDLTYLANVFDSLYEVIEERFLKEEEKT</sequence>
<evidence type="ECO:0000313" key="2">
    <source>
        <dbReference type="Proteomes" id="UP000594121"/>
    </source>
</evidence>
<organism evidence="1 2">
    <name type="scientific">Infirmifilum lucidum</name>
    <dbReference type="NCBI Taxonomy" id="2776706"/>
    <lineage>
        <taxon>Archaea</taxon>
        <taxon>Thermoproteota</taxon>
        <taxon>Thermoprotei</taxon>
        <taxon>Thermofilales</taxon>
        <taxon>Thermofilaceae</taxon>
        <taxon>Infirmifilum</taxon>
    </lineage>
</organism>
<dbReference type="GeneID" id="59149757"/>
<evidence type="ECO:0000313" key="1">
    <source>
        <dbReference type="EMBL" id="QOJ78620.1"/>
    </source>
</evidence>
<reference evidence="1 2" key="1">
    <citation type="submission" date="2020-10" db="EMBL/GenBank/DDBJ databases">
        <title>Thermofilum lucidum 3507LT sp. nov. a novel member of Thermofilaceae family isolated from Chile hot spring, and proposal of description order Thermofilales.</title>
        <authorList>
            <person name="Zayulina K.S."/>
            <person name="Elcheninov A.G."/>
            <person name="Toshchakov S.V."/>
            <person name="Kublanov I.V."/>
        </authorList>
    </citation>
    <scope>NUCLEOTIDE SEQUENCE [LARGE SCALE GENOMIC DNA]</scope>
    <source>
        <strain evidence="1 2">3507LT</strain>
    </source>
</reference>
<dbReference type="KEGG" id="thel:IG193_07635"/>
<protein>
    <submittedName>
        <fullName evidence="1">Uncharacterized protein</fullName>
    </submittedName>
</protein>
<name>A0A7L9FFQ2_9CREN</name>
<dbReference type="RefSeq" id="WP_192818592.1">
    <property type="nucleotide sequence ID" value="NZ_CP062310.1"/>
</dbReference>
<dbReference type="Proteomes" id="UP000594121">
    <property type="component" value="Chromosome"/>
</dbReference>
<gene>
    <name evidence="1" type="ORF">IG193_07635</name>
</gene>
<dbReference type="AlphaFoldDB" id="A0A7L9FFQ2"/>
<keyword evidence="2" id="KW-1185">Reference proteome</keyword>
<proteinExistence type="predicted"/>
<accession>A0A7L9FFQ2</accession>
<dbReference type="EMBL" id="CP062310">
    <property type="protein sequence ID" value="QOJ78620.1"/>
    <property type="molecule type" value="Genomic_DNA"/>
</dbReference>
<dbReference type="InParanoid" id="A0A7L9FFQ2"/>